<dbReference type="EMBL" id="CP034459">
    <property type="protein sequence ID" value="QBM89512.1"/>
    <property type="molecule type" value="Genomic_DNA"/>
</dbReference>
<dbReference type="Proteomes" id="UP000292447">
    <property type="component" value="Chromosome IV"/>
</dbReference>
<accession>A0A4P6XPU3</accession>
<proteinExistence type="predicted"/>
<evidence type="ECO:0000313" key="3">
    <source>
        <dbReference type="Proteomes" id="UP000292447"/>
    </source>
</evidence>
<gene>
    <name evidence="2" type="primary">MPUL0D05870</name>
    <name evidence="2" type="ORF">METSCH_D05870</name>
</gene>
<name>A0A4P6XPU3_9ASCO</name>
<feature type="compositionally biased region" description="Polar residues" evidence="1">
    <location>
        <begin position="1"/>
        <end position="20"/>
    </location>
</feature>
<keyword evidence="3" id="KW-1185">Reference proteome</keyword>
<dbReference type="AlphaFoldDB" id="A0A4P6XPU3"/>
<organism evidence="2 3">
    <name type="scientific">Metschnikowia aff. pulcherrima</name>
    <dbReference type="NCBI Taxonomy" id="2163413"/>
    <lineage>
        <taxon>Eukaryota</taxon>
        <taxon>Fungi</taxon>
        <taxon>Dikarya</taxon>
        <taxon>Ascomycota</taxon>
        <taxon>Saccharomycotina</taxon>
        <taxon>Pichiomycetes</taxon>
        <taxon>Metschnikowiaceae</taxon>
        <taxon>Metschnikowia</taxon>
    </lineage>
</organism>
<feature type="region of interest" description="Disordered" evidence="1">
    <location>
        <begin position="1"/>
        <end position="27"/>
    </location>
</feature>
<sequence>MASQNSNTGLPQASSPSTGPVLSFKKRKNKVSVLPKVTIGNNPEDHKNTVDLTNISTPISVPGTPVSGGTRKVLNRRKALQDFYKLSHAGDAPNESGLRISESLKADENLLKAMQIGEKENSADSDSILEKLRTEEALETFIKTASARDILRARNTAAKRLNLHDSERKSIIYNNYSELIKLNHILSDVFAGKTAENSEFSHAEDEATVSNENIDEYLSSLSDFLRSEAAVFNQDFPDVVEGLCLGVSDAVSVSSVTGIAGED</sequence>
<evidence type="ECO:0000256" key="1">
    <source>
        <dbReference type="SAM" id="MobiDB-lite"/>
    </source>
</evidence>
<protein>
    <submittedName>
        <fullName evidence="2">Vps51/Vps67</fullName>
    </submittedName>
</protein>
<reference evidence="3" key="1">
    <citation type="submission" date="2019-03" db="EMBL/GenBank/DDBJ databases">
        <title>Snf2 controls pulcherriminic acid biosynthesis and connects pigmentation and antifungal activity of the yeast Metschnikowia pulcherrima.</title>
        <authorList>
            <person name="Gore-Lloyd D."/>
            <person name="Sumann I."/>
            <person name="Brachmann A.O."/>
            <person name="Schneeberger K."/>
            <person name="Ortiz-Merino R.A."/>
            <person name="Moreno-Beltran M."/>
            <person name="Schlaefli M."/>
            <person name="Kirner P."/>
            <person name="Santos Kron A."/>
            <person name="Wolfe K.H."/>
            <person name="Piel J."/>
            <person name="Ahrens C.H."/>
            <person name="Henk D."/>
            <person name="Freimoser F.M."/>
        </authorList>
    </citation>
    <scope>NUCLEOTIDE SEQUENCE [LARGE SCALE GENOMIC DNA]</scope>
    <source>
        <strain evidence="3">APC 1.2</strain>
    </source>
</reference>
<evidence type="ECO:0000313" key="2">
    <source>
        <dbReference type="EMBL" id="QBM89512.1"/>
    </source>
</evidence>
<dbReference type="STRING" id="2163413.A0A4P6XPU3"/>